<sequence length="424" mass="45995">MRKIAKFTALAIAAVVLTSCAASQPSTPTATLSSDPVTLRYAYWGPNQTAAMQKIADAFHAKYPNVTVNLELTPFKQYFTKLQNSAQGEDLADVFWINATNFQLYAANGQLADQGDVPRAVGVSASDYPPAAVDLYRYNGTQYAFPKDFDTVGLWYNRALFDKAGVAYPTKDWTWNDVIAAAQHLTTPDVYGIGVKLDPQAWIYNVVPQGGGTVISADQKKSGYGSGGSLKGLEYMSDLVNKYKVSPSLAQTTETDTRQMFGSGKVAMIYDGSYAAVELHKNEYTRANADVVQLPAGPAGDKTVIHGVGQAISAKSKNIEWAKKYVQFLVGPEGARIQGETGTTLPSYKAGQELWLKAMPQFHLQAFLDEVVDAYPYPTSKNAPVWQAYETEEMRRLLTGAATPADVGAELAKKMDSALATEGK</sequence>
<dbReference type="SUPFAM" id="SSF53850">
    <property type="entry name" value="Periplasmic binding protein-like II"/>
    <property type="match status" value="1"/>
</dbReference>
<feature type="chain" id="PRO_5012789019" description="Sugar ABC transporter substrate-binding protein" evidence="4">
    <location>
        <begin position="22"/>
        <end position="424"/>
    </location>
</feature>
<dbReference type="AlphaFoldDB" id="A0A2A6FNL5"/>
<protein>
    <recommendedName>
        <fullName evidence="7">Sugar ABC transporter substrate-binding protein</fullName>
    </recommendedName>
</protein>
<keyword evidence="2" id="KW-0813">Transport</keyword>
<feature type="signal peptide" evidence="4">
    <location>
        <begin position="1"/>
        <end position="21"/>
    </location>
</feature>
<dbReference type="GO" id="GO:1901982">
    <property type="term" value="F:maltose binding"/>
    <property type="evidence" value="ECO:0007669"/>
    <property type="project" value="TreeGrafter"/>
</dbReference>
<dbReference type="GO" id="GO:0042956">
    <property type="term" value="P:maltodextrin transmembrane transport"/>
    <property type="evidence" value="ECO:0007669"/>
    <property type="project" value="TreeGrafter"/>
</dbReference>
<dbReference type="CDD" id="cd13585">
    <property type="entry name" value="PBP2_TMBP_like"/>
    <property type="match status" value="1"/>
</dbReference>
<dbReference type="PANTHER" id="PTHR30061:SF50">
    <property type="entry name" value="MALTOSE_MALTODEXTRIN-BINDING PERIPLASMIC PROTEIN"/>
    <property type="match status" value="1"/>
</dbReference>
<name>A0A2A6FNL5_9MICO</name>
<dbReference type="EMBL" id="NAEP01000059">
    <property type="protein sequence ID" value="PDQ34258.1"/>
    <property type="molecule type" value="Genomic_DNA"/>
</dbReference>
<dbReference type="Gene3D" id="3.40.190.10">
    <property type="entry name" value="Periplasmic binding protein-like II"/>
    <property type="match status" value="1"/>
</dbReference>
<dbReference type="PANTHER" id="PTHR30061">
    <property type="entry name" value="MALTOSE-BINDING PERIPLASMIC PROTEIN"/>
    <property type="match status" value="1"/>
</dbReference>
<gene>
    <name evidence="5" type="ORF">B5766_12525</name>
</gene>
<organism evidence="5 6">
    <name type="scientific">Candidatus Lumbricidiphila eiseniae</name>
    <dbReference type="NCBI Taxonomy" id="1969409"/>
    <lineage>
        <taxon>Bacteria</taxon>
        <taxon>Bacillati</taxon>
        <taxon>Actinomycetota</taxon>
        <taxon>Actinomycetes</taxon>
        <taxon>Micrococcales</taxon>
        <taxon>Microbacteriaceae</taxon>
        <taxon>Candidatus Lumbricidiphila</taxon>
    </lineage>
</organism>
<evidence type="ECO:0000256" key="1">
    <source>
        <dbReference type="ARBA" id="ARBA00008520"/>
    </source>
</evidence>
<dbReference type="InterPro" id="IPR006059">
    <property type="entry name" value="SBP"/>
</dbReference>
<comment type="caution">
    <text evidence="5">The sequence shown here is derived from an EMBL/GenBank/DDBJ whole genome shotgun (WGS) entry which is preliminary data.</text>
</comment>
<reference evidence="6" key="1">
    <citation type="submission" date="2017-03" db="EMBL/GenBank/DDBJ databases">
        <authorList>
            <person name="Lund M.B."/>
        </authorList>
    </citation>
    <scope>NUCLEOTIDE SEQUENCE [LARGE SCALE GENOMIC DNA]</scope>
</reference>
<evidence type="ECO:0008006" key="7">
    <source>
        <dbReference type="Google" id="ProtNLM"/>
    </source>
</evidence>
<dbReference type="Proteomes" id="UP000219994">
    <property type="component" value="Unassembled WGS sequence"/>
</dbReference>
<comment type="similarity">
    <text evidence="1">Belongs to the bacterial solute-binding protein 1 family.</text>
</comment>
<proteinExistence type="inferred from homology"/>
<keyword evidence="3 4" id="KW-0732">Signal</keyword>
<dbReference type="Pfam" id="PF01547">
    <property type="entry name" value="SBP_bac_1"/>
    <property type="match status" value="1"/>
</dbReference>
<dbReference type="PROSITE" id="PS51257">
    <property type="entry name" value="PROKAR_LIPOPROTEIN"/>
    <property type="match status" value="1"/>
</dbReference>
<evidence type="ECO:0000313" key="6">
    <source>
        <dbReference type="Proteomes" id="UP000219994"/>
    </source>
</evidence>
<evidence type="ECO:0000313" key="5">
    <source>
        <dbReference type="EMBL" id="PDQ34258.1"/>
    </source>
</evidence>
<dbReference type="GO" id="GO:0055052">
    <property type="term" value="C:ATP-binding cassette (ABC) transporter complex, substrate-binding subunit-containing"/>
    <property type="evidence" value="ECO:0007669"/>
    <property type="project" value="TreeGrafter"/>
</dbReference>
<evidence type="ECO:0000256" key="3">
    <source>
        <dbReference type="ARBA" id="ARBA00022729"/>
    </source>
</evidence>
<dbReference type="GO" id="GO:0015768">
    <property type="term" value="P:maltose transport"/>
    <property type="evidence" value="ECO:0007669"/>
    <property type="project" value="TreeGrafter"/>
</dbReference>
<accession>A0A2A6FNL5</accession>
<evidence type="ECO:0000256" key="4">
    <source>
        <dbReference type="SAM" id="SignalP"/>
    </source>
</evidence>
<evidence type="ECO:0000256" key="2">
    <source>
        <dbReference type="ARBA" id="ARBA00022448"/>
    </source>
</evidence>